<feature type="chain" id="PRO_5018003061" description="Ribosome association toxin RatA" evidence="1">
    <location>
        <begin position="22"/>
        <end position="194"/>
    </location>
</feature>
<dbReference type="Pfam" id="PF10604">
    <property type="entry name" value="Polyketide_cyc2"/>
    <property type="match status" value="1"/>
</dbReference>
<evidence type="ECO:0000256" key="1">
    <source>
        <dbReference type="SAM" id="SignalP"/>
    </source>
</evidence>
<sequence>MKTLLFALAACSACYPPAALAATPALDVRDVSKAGMPGKTFAATTSMPASVATVCAAIQDFAGYPQFMPNVDKIKVTAAGGGVSLVDVTLKLPMGEIKQYRLRMTPKVLDASCSLAWKLVPMEGLKVEDTIADTSGYWQLSPDPFDAGAAAVRYQVYTDPGPVPMGLGWIVDSMSRDSIPKMFDALRARVAARK</sequence>
<dbReference type="InterPro" id="IPR019587">
    <property type="entry name" value="Polyketide_cyclase/dehydratase"/>
</dbReference>
<evidence type="ECO:0008006" key="4">
    <source>
        <dbReference type="Google" id="ProtNLM"/>
    </source>
</evidence>
<protein>
    <recommendedName>
        <fullName evidence="4">Ribosome association toxin RatA</fullName>
    </recommendedName>
</protein>
<dbReference type="RefSeq" id="WP_121670891.1">
    <property type="nucleotide sequence ID" value="NZ_CP033019.1"/>
</dbReference>
<organism evidence="2 3">
    <name type="scientific">Janthinobacterium agaricidamnosum</name>
    <dbReference type="NCBI Taxonomy" id="55508"/>
    <lineage>
        <taxon>Bacteria</taxon>
        <taxon>Pseudomonadati</taxon>
        <taxon>Pseudomonadota</taxon>
        <taxon>Betaproteobacteria</taxon>
        <taxon>Burkholderiales</taxon>
        <taxon>Oxalobacteraceae</taxon>
        <taxon>Janthinobacterium</taxon>
    </lineage>
</organism>
<dbReference type="EMBL" id="CP033019">
    <property type="protein sequence ID" value="AYM79256.1"/>
    <property type="molecule type" value="Genomic_DNA"/>
</dbReference>
<dbReference type="Gene3D" id="3.30.530.20">
    <property type="match status" value="1"/>
</dbReference>
<gene>
    <name evidence="2" type="ORF">D9M09_28305</name>
</gene>
<reference evidence="2 3" key="1">
    <citation type="submission" date="2018-10" db="EMBL/GenBank/DDBJ databases">
        <title>Effects of UV and annual dynamics of microbial communities in freshwater RAS systems.</title>
        <authorList>
            <person name="Bekkelund A.K."/>
            <person name="Hansen B.R."/>
            <person name="Stokken H."/>
            <person name="Eriksen B.F."/>
            <person name="Kashulin N.A."/>
        </authorList>
    </citation>
    <scope>NUCLEOTIDE SEQUENCE [LARGE SCALE GENOMIC DNA]</scope>
    <source>
        <strain evidence="2 3">BHSEK</strain>
    </source>
</reference>
<accession>A0A3G2EHS8</accession>
<dbReference type="InterPro" id="IPR023393">
    <property type="entry name" value="START-like_dom_sf"/>
</dbReference>
<evidence type="ECO:0000313" key="2">
    <source>
        <dbReference type="EMBL" id="AYM79256.1"/>
    </source>
</evidence>
<dbReference type="SUPFAM" id="SSF55961">
    <property type="entry name" value="Bet v1-like"/>
    <property type="match status" value="1"/>
</dbReference>
<keyword evidence="3" id="KW-1185">Reference proteome</keyword>
<feature type="signal peptide" evidence="1">
    <location>
        <begin position="1"/>
        <end position="21"/>
    </location>
</feature>
<evidence type="ECO:0000313" key="3">
    <source>
        <dbReference type="Proteomes" id="UP000279594"/>
    </source>
</evidence>
<keyword evidence="1" id="KW-0732">Signal</keyword>
<dbReference type="Proteomes" id="UP000279594">
    <property type="component" value="Chromosome"/>
</dbReference>
<proteinExistence type="predicted"/>
<dbReference type="AlphaFoldDB" id="A0A3G2EHS8"/>
<name>A0A3G2EHS8_9BURK</name>